<evidence type="ECO:0000256" key="2">
    <source>
        <dbReference type="ARBA" id="ARBA00023125"/>
    </source>
</evidence>
<dbReference type="InterPro" id="IPR044946">
    <property type="entry name" value="Restrct_endonuc_typeI_TRD_sf"/>
</dbReference>
<proteinExistence type="predicted"/>
<reference evidence="3 4" key="1">
    <citation type="submission" date="2015-10" db="EMBL/GenBank/DDBJ databases">
        <title>Draft genome sequence of Streptomyces sp. RV15, isolated from a marine sponge.</title>
        <authorList>
            <person name="Ruckert C."/>
            <person name="Abdelmohsen U.R."/>
            <person name="Winkler A."/>
            <person name="Hentschel U."/>
            <person name="Kalinowski J."/>
            <person name="Kampfer P."/>
            <person name="Glaeser S."/>
        </authorList>
    </citation>
    <scope>NUCLEOTIDE SEQUENCE [LARGE SCALE GENOMIC DNA]</scope>
    <source>
        <strain evidence="3 4">RV15</strain>
    </source>
</reference>
<name>A0A117RZC8_9ACTN</name>
<keyword evidence="4" id="KW-1185">Reference proteome</keyword>
<dbReference type="RefSeq" id="WP_067027148.1">
    <property type="nucleotide sequence ID" value="NZ_KQ949094.1"/>
</dbReference>
<dbReference type="OrthoDB" id="3197085at2"/>
<dbReference type="PANTHER" id="PTHR30408">
    <property type="entry name" value="TYPE-1 RESTRICTION ENZYME ECOKI SPECIFICITY PROTEIN"/>
    <property type="match status" value="1"/>
</dbReference>
<keyword evidence="1" id="KW-0680">Restriction system</keyword>
<evidence type="ECO:0000256" key="1">
    <source>
        <dbReference type="ARBA" id="ARBA00022747"/>
    </source>
</evidence>
<dbReference type="GO" id="GO:0003677">
    <property type="term" value="F:DNA binding"/>
    <property type="evidence" value="ECO:0007669"/>
    <property type="project" value="UniProtKB-KW"/>
</dbReference>
<dbReference type="InterPro" id="IPR052021">
    <property type="entry name" value="Type-I_RS_S_subunit"/>
</dbReference>
<organism evidence="3 4">
    <name type="scientific">Streptomyces dysideae</name>
    <dbReference type="NCBI Taxonomy" id="909626"/>
    <lineage>
        <taxon>Bacteria</taxon>
        <taxon>Bacillati</taxon>
        <taxon>Actinomycetota</taxon>
        <taxon>Actinomycetes</taxon>
        <taxon>Kitasatosporales</taxon>
        <taxon>Streptomycetaceae</taxon>
        <taxon>Streptomyces</taxon>
    </lineage>
</organism>
<evidence type="ECO:0000313" key="4">
    <source>
        <dbReference type="Proteomes" id="UP000053260"/>
    </source>
</evidence>
<accession>A0A117RZC8</accession>
<dbReference type="CDD" id="cd17261">
    <property type="entry name" value="RMtype1_S_EcoKI-TRD2-CR2_like"/>
    <property type="match status" value="1"/>
</dbReference>
<dbReference type="Proteomes" id="UP000053260">
    <property type="component" value="Unassembled WGS sequence"/>
</dbReference>
<evidence type="ECO:0000313" key="3">
    <source>
        <dbReference type="EMBL" id="KUO17840.1"/>
    </source>
</evidence>
<dbReference type="PANTHER" id="PTHR30408:SF12">
    <property type="entry name" value="TYPE I RESTRICTION ENZYME MJAVIII SPECIFICITY SUBUNIT"/>
    <property type="match status" value="1"/>
</dbReference>
<keyword evidence="2" id="KW-0238">DNA-binding</keyword>
<dbReference type="STRING" id="909626.AQJ91_28350"/>
<dbReference type="Gene3D" id="3.90.220.20">
    <property type="entry name" value="DNA methylase specificity domains"/>
    <property type="match status" value="2"/>
</dbReference>
<dbReference type="GO" id="GO:0009307">
    <property type="term" value="P:DNA restriction-modification system"/>
    <property type="evidence" value="ECO:0007669"/>
    <property type="project" value="UniProtKB-KW"/>
</dbReference>
<evidence type="ECO:0008006" key="5">
    <source>
        <dbReference type="Google" id="ProtNLM"/>
    </source>
</evidence>
<gene>
    <name evidence="3" type="ORF">AQJ91_28350</name>
</gene>
<dbReference type="SUPFAM" id="SSF116734">
    <property type="entry name" value="DNA methylase specificity domain"/>
    <property type="match status" value="2"/>
</dbReference>
<protein>
    <recommendedName>
        <fullName evidence="5">Type I restriction modification DNA specificity domain-containing protein</fullName>
    </recommendedName>
</protein>
<comment type="caution">
    <text evidence="3">The sequence shown here is derived from an EMBL/GenBank/DDBJ whole genome shotgun (WGS) entry which is preliminary data.</text>
</comment>
<sequence>MGGEVALDSLLTRIEAGKSPSAEDTPAGEGEWGVLKVSAVQPGRFTARENKVIRDPALVHPRYEVKRGDLLMTRANTEELVGLACIAEEPPPRLLLSDKTLRLHVNTAVAEPKFVQLALVQPVTRQRIQVLATGTSAGMKNIGQDQVRQLCIPNVPLDEQRRIVAAHAAFERRIGALESMAAKKALLLDALVERLVSFSKEDLVHLEDAGVAIDAGVTLGAHRVPHLRPTGYLRVANVRKGWIEGDIAQMEAIERDHRRYSLTPGDLLVVEGHADPEQIGRCAMVGPEQSGLLYQNHLFRLRFDDVLPEFAMLWLNSQAVRTYWKSRTATSSGLYTINSSLLEAVPFPRASRDTQDRVVGVWEAESRTLSLMRQRIAKLRLIQRAVIEDLLVRRTGVSAN</sequence>
<dbReference type="AlphaFoldDB" id="A0A117RZC8"/>
<dbReference type="EMBL" id="LMXB01000071">
    <property type="protein sequence ID" value="KUO17840.1"/>
    <property type="molecule type" value="Genomic_DNA"/>
</dbReference>